<gene>
    <name evidence="2" type="ORF">SAMN04488057_11060</name>
</gene>
<evidence type="ECO:0000313" key="3">
    <source>
        <dbReference type="Proteomes" id="UP000184513"/>
    </source>
</evidence>
<protein>
    <submittedName>
        <fullName evidence="2">Uncharacterized protein</fullName>
    </submittedName>
</protein>
<feature type="compositionally biased region" description="Polar residues" evidence="1">
    <location>
        <begin position="248"/>
        <end position="257"/>
    </location>
</feature>
<dbReference type="Proteomes" id="UP000184513">
    <property type="component" value="Unassembled WGS sequence"/>
</dbReference>
<organism evidence="2 3">
    <name type="scientific">Cyclobacterium lianum</name>
    <dbReference type="NCBI Taxonomy" id="388280"/>
    <lineage>
        <taxon>Bacteria</taxon>
        <taxon>Pseudomonadati</taxon>
        <taxon>Bacteroidota</taxon>
        <taxon>Cytophagia</taxon>
        <taxon>Cytophagales</taxon>
        <taxon>Cyclobacteriaceae</taxon>
        <taxon>Cyclobacterium</taxon>
    </lineage>
</organism>
<reference evidence="2 3" key="1">
    <citation type="submission" date="2016-11" db="EMBL/GenBank/DDBJ databases">
        <authorList>
            <person name="Jaros S."/>
            <person name="Januszkiewicz K."/>
            <person name="Wedrychowicz H."/>
        </authorList>
    </citation>
    <scope>NUCLEOTIDE SEQUENCE [LARGE SCALE GENOMIC DNA]</scope>
    <source>
        <strain evidence="2 3">CGMCC 1.6102</strain>
    </source>
</reference>
<name>A0A1M7PRK6_9BACT</name>
<evidence type="ECO:0000256" key="1">
    <source>
        <dbReference type="SAM" id="MobiDB-lite"/>
    </source>
</evidence>
<keyword evidence="3" id="KW-1185">Reference proteome</keyword>
<dbReference type="EMBL" id="FRCY01000010">
    <property type="protein sequence ID" value="SHN20021.1"/>
    <property type="molecule type" value="Genomic_DNA"/>
</dbReference>
<evidence type="ECO:0000313" key="2">
    <source>
        <dbReference type="EMBL" id="SHN20021.1"/>
    </source>
</evidence>
<accession>A0A1M7PRK6</accession>
<dbReference type="AlphaFoldDB" id="A0A1M7PRK6"/>
<feature type="region of interest" description="Disordered" evidence="1">
    <location>
        <begin position="140"/>
        <end position="282"/>
    </location>
</feature>
<feature type="compositionally biased region" description="Gly residues" evidence="1">
    <location>
        <begin position="205"/>
        <end position="218"/>
    </location>
</feature>
<feature type="compositionally biased region" description="Basic and acidic residues" evidence="1">
    <location>
        <begin position="261"/>
        <end position="282"/>
    </location>
</feature>
<feature type="compositionally biased region" description="Basic and acidic residues" evidence="1">
    <location>
        <begin position="145"/>
        <end position="167"/>
    </location>
</feature>
<proteinExistence type="predicted"/>
<dbReference type="STRING" id="388280.SAMN04488057_11060"/>
<sequence>MRIYLFSLLLLVIGLSLLRNSATFSGEEPRLLKQEVPQQFSRKETNLTLDQDLADYINTQAGLDDTDRVILIADTILVSENIRLREVDVIMVSNYFGTDGNQVDVLPAPTNTNRTGISGKAGKEVRIIAKHIAEVEFHLPGMDATDGRDGSNGKSGKKSEVKKHGDVSKGTAGKDGQDGGNGGKGGQLILHAGNEDYQVQLTAPGGSGGAGGKGGTGGTTFIWVFTKPPGKSKKPEPERPGRRRGGNVQIQSQNNQRAIKARQEKDGQNGKRGKNGLDGEKETKVLSDQQFAVAARKHFHHDREKLNRTGWQIIFREQ</sequence>